<dbReference type="EMBL" id="CP038149">
    <property type="protein sequence ID" value="QBQ98947.1"/>
    <property type="molecule type" value="Genomic_DNA"/>
</dbReference>
<feature type="signal peptide" evidence="1">
    <location>
        <begin position="1"/>
        <end position="25"/>
    </location>
</feature>
<protein>
    <submittedName>
        <fullName evidence="2">Uncharacterized protein</fullName>
    </submittedName>
</protein>
<accession>A0A4P7CUK8</accession>
<keyword evidence="1" id="KW-0732">Signal</keyword>
<keyword evidence="3" id="KW-1185">Reference proteome</keyword>
<evidence type="ECO:0000313" key="3">
    <source>
        <dbReference type="Proteomes" id="UP000295727"/>
    </source>
</evidence>
<dbReference type="OrthoDB" id="9157426at2"/>
<sequence>MMICRPIVRRVIAAAALLASVHAWANGLPVANDNEAATRAADITRDYALSKDRTECLFFDTADKGSYFLVRVRENHSQACGGEPGVSPVLFFMKIRKRDGHIVTTAYDGEHYRPLKPHHQD</sequence>
<feature type="chain" id="PRO_5020406776" evidence="1">
    <location>
        <begin position="26"/>
        <end position="121"/>
    </location>
</feature>
<dbReference type="KEGG" id="ppai:E1956_17010"/>
<reference evidence="2 3" key="1">
    <citation type="submission" date="2019-03" db="EMBL/GenBank/DDBJ databases">
        <title>Paraburkholderia sp. 7MH5, isolated from subtropical forest soil.</title>
        <authorList>
            <person name="Gao Z.-H."/>
            <person name="Qiu L.-H."/>
        </authorList>
    </citation>
    <scope>NUCLEOTIDE SEQUENCE [LARGE SCALE GENOMIC DNA]</scope>
    <source>
        <strain evidence="2 3">7MH5</strain>
    </source>
</reference>
<dbReference type="RefSeq" id="WP_134751232.1">
    <property type="nucleotide sequence ID" value="NZ_CP038149.1"/>
</dbReference>
<organism evidence="2 3">
    <name type="scientific">Paraburkholderia pallida</name>
    <dbReference type="NCBI Taxonomy" id="2547399"/>
    <lineage>
        <taxon>Bacteria</taxon>
        <taxon>Pseudomonadati</taxon>
        <taxon>Pseudomonadota</taxon>
        <taxon>Betaproteobacteria</taxon>
        <taxon>Burkholderiales</taxon>
        <taxon>Burkholderiaceae</taxon>
        <taxon>Paraburkholderia</taxon>
    </lineage>
</organism>
<gene>
    <name evidence="2" type="ORF">E1956_17010</name>
</gene>
<name>A0A4P7CUK8_9BURK</name>
<evidence type="ECO:0000256" key="1">
    <source>
        <dbReference type="SAM" id="SignalP"/>
    </source>
</evidence>
<proteinExistence type="predicted"/>
<evidence type="ECO:0000313" key="2">
    <source>
        <dbReference type="EMBL" id="QBQ98947.1"/>
    </source>
</evidence>
<dbReference type="Proteomes" id="UP000295727">
    <property type="component" value="Chromosome 2"/>
</dbReference>
<dbReference type="AlphaFoldDB" id="A0A4P7CUK8"/>